<evidence type="ECO:0000256" key="1">
    <source>
        <dbReference type="ARBA" id="ARBA00004141"/>
    </source>
</evidence>
<dbReference type="SUPFAM" id="SSF51395">
    <property type="entry name" value="FMN-linked oxidoreductases"/>
    <property type="match status" value="1"/>
</dbReference>
<evidence type="ECO:0000256" key="6">
    <source>
        <dbReference type="SAM" id="MobiDB-lite"/>
    </source>
</evidence>
<evidence type="ECO:0000256" key="7">
    <source>
        <dbReference type="SAM" id="Phobius"/>
    </source>
</evidence>
<dbReference type="Pfam" id="PF00724">
    <property type="entry name" value="Oxidored_FMN"/>
    <property type="match status" value="1"/>
</dbReference>
<gene>
    <name evidence="9" type="ORF">BGAL_0018g00330</name>
</gene>
<keyword evidence="10" id="KW-1185">Reference proteome</keyword>
<evidence type="ECO:0000256" key="4">
    <source>
        <dbReference type="ARBA" id="ARBA00023136"/>
    </source>
</evidence>
<dbReference type="EMBL" id="PQXL01000018">
    <property type="protein sequence ID" value="THV54877.1"/>
    <property type="molecule type" value="Genomic_DNA"/>
</dbReference>
<comment type="caution">
    <text evidence="9">The sequence shown here is derived from an EMBL/GenBank/DDBJ whole genome shotgun (WGS) entry which is preliminary data.</text>
</comment>
<evidence type="ECO:0000256" key="2">
    <source>
        <dbReference type="ARBA" id="ARBA00022692"/>
    </source>
</evidence>
<feature type="region of interest" description="Disordered" evidence="6">
    <location>
        <begin position="353"/>
        <end position="372"/>
    </location>
</feature>
<protein>
    <recommendedName>
        <fullName evidence="8">EXPERA domain-containing protein</fullName>
    </recommendedName>
</protein>
<feature type="transmembrane region" description="Helical" evidence="7">
    <location>
        <begin position="191"/>
        <end position="211"/>
    </location>
</feature>
<keyword evidence="2 5" id="KW-0812">Transmembrane</keyword>
<dbReference type="InterPro" id="IPR044152">
    <property type="entry name" value="YqjM-like"/>
</dbReference>
<accession>A0A4S8R9U8</accession>
<dbReference type="InterPro" id="IPR001155">
    <property type="entry name" value="OxRdtase_FMN_N"/>
</dbReference>
<name>A0A4S8R9U8_9HELO</name>
<evidence type="ECO:0000256" key="5">
    <source>
        <dbReference type="PROSITE-ProRule" id="PRU01087"/>
    </source>
</evidence>
<dbReference type="OrthoDB" id="72788at2759"/>
<dbReference type="Pfam" id="PF05241">
    <property type="entry name" value="EBP"/>
    <property type="match status" value="1"/>
</dbReference>
<evidence type="ECO:0000259" key="8">
    <source>
        <dbReference type="PROSITE" id="PS51751"/>
    </source>
</evidence>
<dbReference type="CDD" id="cd02932">
    <property type="entry name" value="OYE_YqiM_FMN"/>
    <property type="match status" value="1"/>
</dbReference>
<dbReference type="Proteomes" id="UP000308671">
    <property type="component" value="Unassembled WGS sequence"/>
</dbReference>
<dbReference type="GO" id="GO:0010181">
    <property type="term" value="F:FMN binding"/>
    <property type="evidence" value="ECO:0007669"/>
    <property type="project" value="InterPro"/>
</dbReference>
<feature type="transmembrane region" description="Helical" evidence="7">
    <location>
        <begin position="66"/>
        <end position="88"/>
    </location>
</feature>
<dbReference type="Gene3D" id="3.20.20.70">
    <property type="entry name" value="Aldolase class I"/>
    <property type="match status" value="1"/>
</dbReference>
<evidence type="ECO:0000313" key="9">
    <source>
        <dbReference type="EMBL" id="THV54877.1"/>
    </source>
</evidence>
<keyword evidence="4 5" id="KW-0472">Membrane</keyword>
<reference evidence="9 10" key="1">
    <citation type="submission" date="2017-12" db="EMBL/GenBank/DDBJ databases">
        <title>Comparative genomics of Botrytis spp.</title>
        <authorList>
            <person name="Valero-Jimenez C.A."/>
            <person name="Tapia P."/>
            <person name="Veloso J."/>
            <person name="Silva-Moreno E."/>
            <person name="Staats M."/>
            <person name="Valdes J.H."/>
            <person name="Van Kan J.A.L."/>
        </authorList>
    </citation>
    <scope>NUCLEOTIDE SEQUENCE [LARGE SCALE GENOMIC DNA]</scope>
    <source>
        <strain evidence="9 10">MUCL435</strain>
    </source>
</reference>
<sequence length="639" mass="71179">MAPNATALPLPFHPYYPLDLEIPHYLANQWDTFTLVSIFAAGCAAIFSSTYLLVMRVRPRISTADLLTLLWFVLCGCIHLFFEGYYAYNFRRMPRMQDLFGQLWKEYSLSDSRYQTQDAFVLCMETITAVCWGPSSFILAAMIATDHSLRYPLQAIISLGQLYGDVLYYATCLFDFYILGLEYSRPEPAIFWGYFVFMNSFWIVIPCILLFNSVKVTGRAFSALKKMEKTLKTSTNAGTALSKDPPTLFSPLTIRDVTFQNRIWVAPMCMYSANDGHLTDFHLVHLGAFAYRGASLTIIEATAVRPEGRISPGDAGLWEDAQIEGFKRVADFAHGQGQKIGIQLAHAGRKASTLPPWMGPRGKSAVAEEKDGGWPKNVKGMSALKWGEGYAEPNEMTLEDIQDVIDGFRDAAKRAVAAGIDVIEIHGAHGYLLHSSLSPVTNTRTDQYGGSWENRTRMLIETIKAVRSVIPEGMPLLLRISATEWLEDVESWDVPDTIKLAKLLPALGVDLLDVSSAGNSPTQKIGMHTNYQISIAGEIRAALFKEGIKDLKIGCVGMITEAEAAKSHLEDEPTTYPNAGETVDVKDEQGKIAKADIVLVARQFMREPEWVFRVAYRLGVEVQWPVQYLRAGFLKGSVI</sequence>
<dbReference type="AlphaFoldDB" id="A0A4S8R9U8"/>
<keyword evidence="3 5" id="KW-1133">Transmembrane helix</keyword>
<comment type="subcellular location">
    <subcellularLocation>
        <location evidence="1">Membrane</location>
        <topology evidence="1">Multi-pass membrane protein</topology>
    </subcellularLocation>
</comment>
<dbReference type="GO" id="GO:0016020">
    <property type="term" value="C:membrane"/>
    <property type="evidence" value="ECO:0007669"/>
    <property type="project" value="UniProtKB-SubCell"/>
</dbReference>
<feature type="transmembrane region" description="Helical" evidence="7">
    <location>
        <begin position="119"/>
        <end position="144"/>
    </location>
</feature>
<dbReference type="PROSITE" id="PS51751">
    <property type="entry name" value="EXPERA"/>
    <property type="match status" value="1"/>
</dbReference>
<dbReference type="InterPro" id="IPR033118">
    <property type="entry name" value="EXPERA"/>
</dbReference>
<dbReference type="PANTHER" id="PTHR43303">
    <property type="entry name" value="NADPH DEHYDROGENASE C23G7.10C-RELATED"/>
    <property type="match status" value="1"/>
</dbReference>
<dbReference type="GO" id="GO:0050661">
    <property type="term" value="F:NADP binding"/>
    <property type="evidence" value="ECO:0007669"/>
    <property type="project" value="InterPro"/>
</dbReference>
<dbReference type="InterPro" id="IPR013785">
    <property type="entry name" value="Aldolase_TIM"/>
</dbReference>
<feature type="transmembrane region" description="Helical" evidence="7">
    <location>
        <begin position="156"/>
        <end position="179"/>
    </location>
</feature>
<dbReference type="PANTHER" id="PTHR43303:SF2">
    <property type="entry name" value="INDOLEAMINE 2,3-DIOXYGENASE PYRROLE 2,3-DIOXYGENASE (AFU_ORTHOLOGUE AFUA_5G01450"/>
    <property type="match status" value="1"/>
</dbReference>
<evidence type="ECO:0000313" key="10">
    <source>
        <dbReference type="Proteomes" id="UP000308671"/>
    </source>
</evidence>
<feature type="domain" description="EXPERA" evidence="8">
    <location>
        <begin position="64"/>
        <end position="210"/>
    </location>
</feature>
<evidence type="ECO:0000256" key="3">
    <source>
        <dbReference type="ARBA" id="ARBA00022989"/>
    </source>
</evidence>
<organism evidence="9 10">
    <name type="scientific">Botrytis galanthina</name>
    <dbReference type="NCBI Taxonomy" id="278940"/>
    <lineage>
        <taxon>Eukaryota</taxon>
        <taxon>Fungi</taxon>
        <taxon>Dikarya</taxon>
        <taxon>Ascomycota</taxon>
        <taxon>Pezizomycotina</taxon>
        <taxon>Leotiomycetes</taxon>
        <taxon>Helotiales</taxon>
        <taxon>Sclerotiniaceae</taxon>
        <taxon>Botrytis</taxon>
    </lineage>
</organism>
<dbReference type="GO" id="GO:0003959">
    <property type="term" value="F:NADPH dehydrogenase activity"/>
    <property type="evidence" value="ECO:0007669"/>
    <property type="project" value="InterPro"/>
</dbReference>
<proteinExistence type="predicted"/>
<feature type="transmembrane region" description="Helical" evidence="7">
    <location>
        <begin position="33"/>
        <end position="54"/>
    </location>
</feature>